<evidence type="ECO:0000313" key="3">
    <source>
        <dbReference type="Proteomes" id="UP001225644"/>
    </source>
</evidence>
<comment type="caution">
    <text evidence="2">The sequence shown here is derived from an EMBL/GenBank/DDBJ whole genome shotgun (WGS) entry which is preliminary data.</text>
</comment>
<dbReference type="PANTHER" id="PTHR11365:SF23">
    <property type="entry name" value="HYPOTHETICAL 5-OXOPROLINASE (EUROFUNG)-RELATED"/>
    <property type="match status" value="1"/>
</dbReference>
<gene>
    <name evidence="2" type="ORF">J2Z49_002423</name>
</gene>
<name>A0ABU0B4W8_9FIRM</name>
<dbReference type="EMBL" id="JAUSUX010000023">
    <property type="protein sequence ID" value="MDQ0287302.1"/>
    <property type="molecule type" value="Genomic_DNA"/>
</dbReference>
<keyword evidence="3" id="KW-1185">Reference proteome</keyword>
<keyword evidence="2" id="KW-0378">Hydrolase</keyword>
<sequence length="612" mass="67356">MPVERLEGNKERYYCTLSHETVPEVDPVLLEIVKNRLFAIANEMGAAVHSTAHTPIFAETKDFSCAVFDHEGHMVGMGEFLPGHQGAMQYHLEALIDTVGWENIHEGDIFMSNDALYGGGHTPDLSLFHPVYFQGELIGFAGCVVHHLDMGGIAPTSISPRATELYQEGVRFPPTTKLFEGGKLREDILNIFLTNVRMPEPQRGDLMAQVHGVKVGAMRLQELAARYGVKTLKDIYIALHHYAEAKVRSLIAAMPDGVYEGEDFVDGDGQTDKSYRVKCAMIVRGDRLTFDFSGTDPQAKGFINSRWGNVVAHSYSALMAMLPDCPKCYGSMVPMDLITERGSLLNCNPGAAIGACSTETGHLVHNLVWYCLSLANPDLGSGVWAGAWGFQFMFGTDPRTGKPFIALLQSAGGGGGGGRKTLDGWPTACQKCSNVTMPNIEIEEQYWPLLYRYRRICKDENFPGSGAGRRRGGMGVEYEVSPVGTVVECTSLCTKFYTPVHGVFGGRGGHPARAELRDARTGKTIKILPSKFQGEKITPDQTIYWAMTGGGGYGSPLEREPWLVREDVIDEYITLETARNVYGVVINPATFEIDYKATEKLRQKMKAQEQVL</sequence>
<dbReference type="Proteomes" id="UP001225644">
    <property type="component" value="Unassembled WGS sequence"/>
</dbReference>
<dbReference type="InterPro" id="IPR045079">
    <property type="entry name" value="Oxoprolinase-like"/>
</dbReference>
<evidence type="ECO:0000313" key="2">
    <source>
        <dbReference type="EMBL" id="MDQ0287302.1"/>
    </source>
</evidence>
<reference evidence="2 3" key="1">
    <citation type="submission" date="2023-07" db="EMBL/GenBank/DDBJ databases">
        <title>Genomic Encyclopedia of Type Strains, Phase IV (KMG-IV): sequencing the most valuable type-strain genomes for metagenomic binning, comparative biology and taxonomic classification.</title>
        <authorList>
            <person name="Goeker M."/>
        </authorList>
    </citation>
    <scope>NUCLEOTIDE SEQUENCE [LARGE SCALE GENOMIC DNA]</scope>
    <source>
        <strain evidence="2 3">DSM 12396</strain>
    </source>
</reference>
<accession>A0ABU0B4W8</accession>
<dbReference type="GO" id="GO:0047423">
    <property type="term" value="F:N-methylhydantoinase (ATP-hydrolyzing) activity"/>
    <property type="evidence" value="ECO:0007669"/>
    <property type="project" value="UniProtKB-EC"/>
</dbReference>
<proteinExistence type="predicted"/>
<evidence type="ECO:0000259" key="1">
    <source>
        <dbReference type="Pfam" id="PF02538"/>
    </source>
</evidence>
<feature type="domain" description="Hydantoinase B/oxoprolinase" evidence="1">
    <location>
        <begin position="26"/>
        <end position="556"/>
    </location>
</feature>
<protein>
    <submittedName>
        <fullName evidence="2">N-methylhydantoinase B</fullName>
        <ecNumber evidence="2">3.5.2.14</ecNumber>
    </submittedName>
</protein>
<organism evidence="2 3">
    <name type="scientific">Desulfofundulus luciae</name>
    <dbReference type="NCBI Taxonomy" id="74702"/>
    <lineage>
        <taxon>Bacteria</taxon>
        <taxon>Bacillati</taxon>
        <taxon>Bacillota</taxon>
        <taxon>Clostridia</taxon>
        <taxon>Eubacteriales</taxon>
        <taxon>Peptococcaceae</taxon>
        <taxon>Desulfofundulus</taxon>
    </lineage>
</organism>
<dbReference type="EC" id="3.5.2.14" evidence="2"/>
<dbReference type="RefSeq" id="WP_307403167.1">
    <property type="nucleotide sequence ID" value="NZ_JAUSUX010000023.1"/>
</dbReference>
<dbReference type="PANTHER" id="PTHR11365">
    <property type="entry name" value="5-OXOPROLINASE RELATED"/>
    <property type="match status" value="1"/>
</dbReference>
<dbReference type="Pfam" id="PF02538">
    <property type="entry name" value="Hydantoinase_B"/>
    <property type="match status" value="1"/>
</dbReference>
<dbReference type="InterPro" id="IPR003692">
    <property type="entry name" value="Hydantoinase_B"/>
</dbReference>